<comment type="caution">
    <text evidence="2">The sequence shown here is derived from an EMBL/GenBank/DDBJ whole genome shotgun (WGS) entry which is preliminary data.</text>
</comment>
<reference evidence="2 3" key="1">
    <citation type="submission" date="2019-03" db="EMBL/GenBank/DDBJ databases">
        <title>Burkholderia cepacia outbreak.</title>
        <authorList>
            <person name="Farzana R."/>
            <person name="Walsh T.R."/>
        </authorList>
    </citation>
    <scope>NUCLEOTIDE SEQUENCE [LARGE SCALE GENOMIC DNA]</scope>
    <source>
        <strain evidence="3">d13</strain>
    </source>
</reference>
<feature type="transmembrane region" description="Helical" evidence="1">
    <location>
        <begin position="21"/>
        <end position="48"/>
    </location>
</feature>
<gene>
    <name evidence="2" type="ORF">E3D37_39050</name>
</gene>
<dbReference type="AlphaFoldDB" id="A0AAX2RDI0"/>
<name>A0AAX2RDI0_BURCE</name>
<keyword evidence="1" id="KW-1133">Transmembrane helix</keyword>
<evidence type="ECO:0000256" key="1">
    <source>
        <dbReference type="SAM" id="Phobius"/>
    </source>
</evidence>
<dbReference type="RefSeq" id="WP_134257641.1">
    <property type="nucleotide sequence ID" value="NZ_SNSH01000083.1"/>
</dbReference>
<protein>
    <submittedName>
        <fullName evidence="2">Uncharacterized protein</fullName>
    </submittedName>
</protein>
<organism evidence="2 3">
    <name type="scientific">Burkholderia cepacia</name>
    <name type="common">Pseudomonas cepacia</name>
    <dbReference type="NCBI Taxonomy" id="292"/>
    <lineage>
        <taxon>Bacteria</taxon>
        <taxon>Pseudomonadati</taxon>
        <taxon>Pseudomonadota</taxon>
        <taxon>Betaproteobacteria</taxon>
        <taxon>Burkholderiales</taxon>
        <taxon>Burkholderiaceae</taxon>
        <taxon>Burkholderia</taxon>
        <taxon>Burkholderia cepacia complex</taxon>
    </lineage>
</organism>
<accession>A0AAX2RDI0</accession>
<dbReference type="Proteomes" id="UP000298234">
    <property type="component" value="Unassembled WGS sequence"/>
</dbReference>
<evidence type="ECO:0000313" key="3">
    <source>
        <dbReference type="Proteomes" id="UP000298234"/>
    </source>
</evidence>
<proteinExistence type="predicted"/>
<evidence type="ECO:0000313" key="2">
    <source>
        <dbReference type="EMBL" id="TEU34417.1"/>
    </source>
</evidence>
<sequence length="100" mass="11457">MNSYWTRTRQSLIQYRRDQPVAASLTFLVLLLVAGPVTIATARIWRLLSDAWSTTPWRVIREFLGETVAATLIAFALWFIVGAIAWTWISDRRTPHRPGS</sequence>
<feature type="transmembrane region" description="Helical" evidence="1">
    <location>
        <begin position="68"/>
        <end position="89"/>
    </location>
</feature>
<dbReference type="EMBL" id="SNSQ01000074">
    <property type="protein sequence ID" value="TEU34417.1"/>
    <property type="molecule type" value="Genomic_DNA"/>
</dbReference>
<keyword evidence="1" id="KW-0472">Membrane</keyword>
<keyword evidence="1" id="KW-0812">Transmembrane</keyword>